<dbReference type="EMBL" id="CM004387">
    <property type="protein sequence ID" value="OAY59893.1"/>
    <property type="molecule type" value="Genomic_DNA"/>
</dbReference>
<dbReference type="AlphaFoldDB" id="A0A2C9WIC8"/>
<accession>A0A2C9WIC8</accession>
<sequence>MEDISKETSGLYRRFVPAITKVSLPFSPWLLSICKRCDTNICVN</sequence>
<gene>
    <name evidence="1" type="ORF">MANES_01G068700</name>
</gene>
<reference evidence="1" key="1">
    <citation type="submission" date="2016-02" db="EMBL/GenBank/DDBJ databases">
        <title>WGS assembly of Manihot esculenta.</title>
        <authorList>
            <person name="Bredeson J.V."/>
            <person name="Prochnik S.E."/>
            <person name="Lyons J.B."/>
            <person name="Schmutz J."/>
            <person name="Grimwood J."/>
            <person name="Vrebalov J."/>
            <person name="Bart R.S."/>
            <person name="Amuge T."/>
            <person name="Ferguson M.E."/>
            <person name="Green R."/>
            <person name="Putnam N."/>
            <person name="Stites J."/>
            <person name="Rounsley S."/>
            <person name="Rokhsar D.S."/>
        </authorList>
    </citation>
    <scope>NUCLEOTIDE SEQUENCE [LARGE SCALE GENOMIC DNA]</scope>
    <source>
        <tissue evidence="1">Leaf</tissue>
    </source>
</reference>
<proteinExistence type="predicted"/>
<name>A0A2C9WIC8_MANES</name>
<protein>
    <submittedName>
        <fullName evidence="1">Uncharacterized protein</fullName>
    </submittedName>
</protein>
<organism evidence="1">
    <name type="scientific">Manihot esculenta</name>
    <name type="common">Cassava</name>
    <name type="synonym">Jatropha manihot</name>
    <dbReference type="NCBI Taxonomy" id="3983"/>
    <lineage>
        <taxon>Eukaryota</taxon>
        <taxon>Viridiplantae</taxon>
        <taxon>Streptophyta</taxon>
        <taxon>Embryophyta</taxon>
        <taxon>Tracheophyta</taxon>
        <taxon>Spermatophyta</taxon>
        <taxon>Magnoliopsida</taxon>
        <taxon>eudicotyledons</taxon>
        <taxon>Gunneridae</taxon>
        <taxon>Pentapetalae</taxon>
        <taxon>rosids</taxon>
        <taxon>fabids</taxon>
        <taxon>Malpighiales</taxon>
        <taxon>Euphorbiaceae</taxon>
        <taxon>Crotonoideae</taxon>
        <taxon>Manihoteae</taxon>
        <taxon>Manihot</taxon>
    </lineage>
</organism>
<evidence type="ECO:0000313" key="1">
    <source>
        <dbReference type="EMBL" id="OAY59893.1"/>
    </source>
</evidence>